<keyword evidence="2" id="KW-0378">Hydrolase</keyword>
<comment type="caution">
    <text evidence="4">The sequence shown here is derived from an EMBL/GenBank/DDBJ whole genome shotgun (WGS) entry which is preliminary data.</text>
</comment>
<evidence type="ECO:0000313" key="4">
    <source>
        <dbReference type="EMBL" id="CAG5037005.1"/>
    </source>
</evidence>
<dbReference type="OrthoDB" id="6431331at2759"/>
<reference evidence="4" key="1">
    <citation type="submission" date="2021-04" db="EMBL/GenBank/DDBJ databases">
        <authorList>
            <person name="Tunstrom K."/>
        </authorList>
    </citation>
    <scope>NUCLEOTIDE SEQUENCE</scope>
</reference>
<dbReference type="Proteomes" id="UP000691718">
    <property type="component" value="Unassembled WGS sequence"/>
</dbReference>
<protein>
    <submittedName>
        <fullName evidence="4">(apollo) hypothetical protein</fullName>
    </submittedName>
</protein>
<dbReference type="GO" id="GO:0016787">
    <property type="term" value="F:hydrolase activity"/>
    <property type="evidence" value="ECO:0007669"/>
    <property type="project" value="UniProtKB-KW"/>
</dbReference>
<comment type="similarity">
    <text evidence="1">Belongs to the AB hydrolase superfamily.</text>
</comment>
<dbReference type="AlphaFoldDB" id="A0A8S3XQU5"/>
<dbReference type="Pfam" id="PF00561">
    <property type="entry name" value="Abhydrolase_1"/>
    <property type="match status" value="1"/>
</dbReference>
<organism evidence="4 5">
    <name type="scientific">Parnassius apollo</name>
    <name type="common">Apollo butterfly</name>
    <name type="synonym">Papilio apollo</name>
    <dbReference type="NCBI Taxonomy" id="110799"/>
    <lineage>
        <taxon>Eukaryota</taxon>
        <taxon>Metazoa</taxon>
        <taxon>Ecdysozoa</taxon>
        <taxon>Arthropoda</taxon>
        <taxon>Hexapoda</taxon>
        <taxon>Insecta</taxon>
        <taxon>Pterygota</taxon>
        <taxon>Neoptera</taxon>
        <taxon>Endopterygota</taxon>
        <taxon>Lepidoptera</taxon>
        <taxon>Glossata</taxon>
        <taxon>Ditrysia</taxon>
        <taxon>Papilionoidea</taxon>
        <taxon>Papilionidae</taxon>
        <taxon>Parnassiinae</taxon>
        <taxon>Parnassini</taxon>
        <taxon>Parnassius</taxon>
        <taxon>Parnassius</taxon>
    </lineage>
</organism>
<dbReference type="PANTHER" id="PTHR43798">
    <property type="entry name" value="MONOACYLGLYCEROL LIPASE"/>
    <property type="match status" value="1"/>
</dbReference>
<evidence type="ECO:0000256" key="1">
    <source>
        <dbReference type="ARBA" id="ARBA00008645"/>
    </source>
</evidence>
<accession>A0A8S3XQU5</accession>
<evidence type="ECO:0000313" key="5">
    <source>
        <dbReference type="Proteomes" id="UP000691718"/>
    </source>
</evidence>
<gene>
    <name evidence="4" type="ORF">PAPOLLO_LOCUS20983</name>
</gene>
<name>A0A8S3XQU5_PARAO</name>
<evidence type="ECO:0000256" key="2">
    <source>
        <dbReference type="ARBA" id="ARBA00022801"/>
    </source>
</evidence>
<dbReference type="GO" id="GO:0016020">
    <property type="term" value="C:membrane"/>
    <property type="evidence" value="ECO:0007669"/>
    <property type="project" value="TreeGrafter"/>
</dbReference>
<dbReference type="InterPro" id="IPR000073">
    <property type="entry name" value="AB_hydrolase_1"/>
</dbReference>
<evidence type="ECO:0000259" key="3">
    <source>
        <dbReference type="Pfam" id="PF00561"/>
    </source>
</evidence>
<dbReference type="InterPro" id="IPR050266">
    <property type="entry name" value="AB_hydrolase_sf"/>
</dbReference>
<proteinExistence type="inferred from homology"/>
<sequence>MKILKEWFLTAPWGRVALISWGNPNGEPILLVHGRQDSVATFIPLLEHLPDKYHYVAMDMPGNGLSDPLPISVMLTRFFPVVVIDMVVEHLNWDNFTFIAHSMGTEQGLFYNAIYPGKFKKSIYLDGAVAIRRLLMKDFSTYYKTFYYNYYNNYSSINTDNRIFSKDKALKAVMQARNLTKEQAEIILSRNLKQLGEDQYKLSWDKRQKILAPSFNSLEYYYELFSQNAPPTLHILASQSNEGYSEGNESLNKLMSDLETNVPNIRILTVQGEHDVHFTHPEKVANLIISFLEEDTGNRKSKL</sequence>
<dbReference type="EMBL" id="CAJQZP010001297">
    <property type="protein sequence ID" value="CAG5037005.1"/>
    <property type="molecule type" value="Genomic_DNA"/>
</dbReference>
<feature type="domain" description="AB hydrolase-1" evidence="3">
    <location>
        <begin position="28"/>
        <end position="281"/>
    </location>
</feature>
<dbReference type="PANTHER" id="PTHR43798:SF14">
    <property type="entry name" value="SERINE HYDROLASE-LIKE PROTEIN DDB_G0286239"/>
    <property type="match status" value="1"/>
</dbReference>
<keyword evidence="5" id="KW-1185">Reference proteome</keyword>